<evidence type="ECO:0000313" key="12">
    <source>
        <dbReference type="Proteomes" id="UP000663722"/>
    </source>
</evidence>
<dbReference type="InterPro" id="IPR023358">
    <property type="entry name" value="Peptidase_M18_dom2"/>
</dbReference>
<dbReference type="GO" id="GO:0008237">
    <property type="term" value="F:metallopeptidase activity"/>
    <property type="evidence" value="ECO:0007669"/>
    <property type="project" value="UniProtKB-KW"/>
</dbReference>
<evidence type="ECO:0000256" key="2">
    <source>
        <dbReference type="ARBA" id="ARBA00008290"/>
    </source>
</evidence>
<dbReference type="SUPFAM" id="SSF101821">
    <property type="entry name" value="Aminopeptidase/glucanase lid domain"/>
    <property type="match status" value="1"/>
</dbReference>
<dbReference type="GO" id="GO:0004177">
    <property type="term" value="F:aminopeptidase activity"/>
    <property type="evidence" value="ECO:0007669"/>
    <property type="project" value="UniProtKB-KW"/>
</dbReference>
<dbReference type="PANTHER" id="PTHR28570:SF3">
    <property type="entry name" value="ASPARTYL AMINOPEPTIDASE"/>
    <property type="match status" value="1"/>
</dbReference>
<comment type="similarity">
    <text evidence="2 9">Belongs to the peptidase M18 family.</text>
</comment>
<dbReference type="KEGG" id="dmm:dnm_052510"/>
<dbReference type="Gene3D" id="3.40.630.10">
    <property type="entry name" value="Zn peptidases"/>
    <property type="match status" value="1"/>
</dbReference>
<proteinExistence type="inferred from homology"/>
<dbReference type="Pfam" id="PF02127">
    <property type="entry name" value="Peptidase_M18"/>
    <property type="match status" value="1"/>
</dbReference>
<evidence type="ECO:0000256" key="8">
    <source>
        <dbReference type="ARBA" id="ARBA00023049"/>
    </source>
</evidence>
<keyword evidence="6 9" id="KW-0378">Hydrolase</keyword>
<reference evidence="11" key="1">
    <citation type="journal article" date="2021" name="Microb. Physiol.">
        <title>Proteogenomic Insights into the Physiology of Marine, Sulfate-Reducing, Filamentous Desulfonema limicola and Desulfonema magnum.</title>
        <authorList>
            <person name="Schnaars V."/>
            <person name="Wohlbrand L."/>
            <person name="Scheve S."/>
            <person name="Hinrichs C."/>
            <person name="Reinhardt R."/>
            <person name="Rabus R."/>
        </authorList>
    </citation>
    <scope>NUCLEOTIDE SEQUENCE</scope>
    <source>
        <strain evidence="11">4be13</strain>
    </source>
</reference>
<keyword evidence="8 9" id="KW-0482">Metalloprotease</keyword>
<gene>
    <name evidence="11" type="ORF">dnm_052510</name>
</gene>
<dbReference type="EC" id="3.4.11.-" evidence="10"/>
<evidence type="ECO:0000256" key="6">
    <source>
        <dbReference type="ARBA" id="ARBA00022801"/>
    </source>
</evidence>
<keyword evidence="4 9" id="KW-0645">Protease</keyword>
<evidence type="ECO:0000256" key="7">
    <source>
        <dbReference type="ARBA" id="ARBA00022833"/>
    </source>
</evidence>
<dbReference type="NCBIfam" id="NF002759">
    <property type="entry name" value="PRK02813.1"/>
    <property type="match status" value="1"/>
</dbReference>
<evidence type="ECO:0000256" key="10">
    <source>
        <dbReference type="RuleBase" id="RU004387"/>
    </source>
</evidence>
<name>A0A975GPN7_9BACT</name>
<accession>A0A975GPN7</accession>
<dbReference type="CDD" id="cd05658">
    <property type="entry name" value="M18_DAP"/>
    <property type="match status" value="1"/>
</dbReference>
<protein>
    <recommendedName>
        <fullName evidence="10">M18 family aminopeptidase</fullName>
        <ecNumber evidence="10">3.4.11.-</ecNumber>
    </recommendedName>
</protein>
<keyword evidence="7 9" id="KW-0862">Zinc</keyword>
<dbReference type="GO" id="GO:0006508">
    <property type="term" value="P:proteolysis"/>
    <property type="evidence" value="ECO:0007669"/>
    <property type="project" value="UniProtKB-KW"/>
</dbReference>
<keyword evidence="3 9" id="KW-0031">Aminopeptidase</keyword>
<evidence type="ECO:0000256" key="1">
    <source>
        <dbReference type="ARBA" id="ARBA00001947"/>
    </source>
</evidence>
<dbReference type="SUPFAM" id="SSF53187">
    <property type="entry name" value="Zn-dependent exopeptidases"/>
    <property type="match status" value="1"/>
</dbReference>
<dbReference type="RefSeq" id="WP_207677939.1">
    <property type="nucleotide sequence ID" value="NZ_CP061800.1"/>
</dbReference>
<dbReference type="GO" id="GO:0008270">
    <property type="term" value="F:zinc ion binding"/>
    <property type="evidence" value="ECO:0007669"/>
    <property type="project" value="InterPro"/>
</dbReference>
<sequence length="434" mass="48106">MQEIQFNQGLLNFLKQSPTPFHAVTQISNILEKAGFIRLSESDAWNLQKRHRYFVTRNDSSVIAFTLGSSNLPETGIRMAGAHTDSPCLRVKPQPEIVNKTYLQLGVEVYGGALLNPWFDRDLSLAGRVSYLSKDKTLKNAMIDFEGPIAVIPSLAIHFDREANKKRTINEQTDLPPILLQVSDQEKPNFREIVLQQLRKQYPNIDAESVLEYELSFYDTQPPGYVGINQDFIASARLDNLLSCYTGLMSLTQADKNASCLLVCNDHEEVGSVSTSGAQGPFLESVLKRVCPSPEDLGRTIDRSVMVSADNAHGVHPNYANKFDDNHGPILNQGPVIKINAKQRYASDSHTAGLFRYLCQKTQVPVQTFVMRSDMACGSTIGPITAAKIGIKTVDVGVPTFAMHSVRELAGAKDGFYLYKVLKLFLSSETTNSK</sequence>
<dbReference type="GO" id="GO:0005737">
    <property type="term" value="C:cytoplasm"/>
    <property type="evidence" value="ECO:0007669"/>
    <property type="project" value="UniProtKB-ARBA"/>
</dbReference>
<keyword evidence="12" id="KW-1185">Reference proteome</keyword>
<dbReference type="PANTHER" id="PTHR28570">
    <property type="entry name" value="ASPARTYL AMINOPEPTIDASE"/>
    <property type="match status" value="1"/>
</dbReference>
<evidence type="ECO:0000256" key="5">
    <source>
        <dbReference type="ARBA" id="ARBA00022723"/>
    </source>
</evidence>
<comment type="cofactor">
    <cofactor evidence="1 10">
        <name>Zn(2+)</name>
        <dbReference type="ChEBI" id="CHEBI:29105"/>
    </cofactor>
</comment>
<dbReference type="Gene3D" id="2.30.250.10">
    <property type="entry name" value="Aminopeptidase i, Domain 2"/>
    <property type="match status" value="1"/>
</dbReference>
<dbReference type="EMBL" id="CP061800">
    <property type="protein sequence ID" value="QTA89201.1"/>
    <property type="molecule type" value="Genomic_DNA"/>
</dbReference>
<evidence type="ECO:0000256" key="3">
    <source>
        <dbReference type="ARBA" id="ARBA00022438"/>
    </source>
</evidence>
<dbReference type="AlphaFoldDB" id="A0A975GPN7"/>
<evidence type="ECO:0000313" key="11">
    <source>
        <dbReference type="EMBL" id="QTA89201.1"/>
    </source>
</evidence>
<dbReference type="Proteomes" id="UP000663722">
    <property type="component" value="Chromosome"/>
</dbReference>
<evidence type="ECO:0000256" key="9">
    <source>
        <dbReference type="RuleBase" id="RU004386"/>
    </source>
</evidence>
<organism evidence="11 12">
    <name type="scientific">Desulfonema magnum</name>
    <dbReference type="NCBI Taxonomy" id="45655"/>
    <lineage>
        <taxon>Bacteria</taxon>
        <taxon>Pseudomonadati</taxon>
        <taxon>Thermodesulfobacteriota</taxon>
        <taxon>Desulfobacteria</taxon>
        <taxon>Desulfobacterales</taxon>
        <taxon>Desulfococcaceae</taxon>
        <taxon>Desulfonema</taxon>
    </lineage>
</organism>
<dbReference type="FunFam" id="2.30.250.10:FF:000003">
    <property type="entry name" value="Probable M18 family aminopeptidase 2"/>
    <property type="match status" value="1"/>
</dbReference>
<evidence type="ECO:0000256" key="4">
    <source>
        <dbReference type="ARBA" id="ARBA00022670"/>
    </source>
</evidence>
<dbReference type="PRINTS" id="PR00932">
    <property type="entry name" value="AMINO1PTASE"/>
</dbReference>
<keyword evidence="5 9" id="KW-0479">Metal-binding</keyword>
<dbReference type="InterPro" id="IPR001948">
    <property type="entry name" value="Peptidase_M18"/>
</dbReference>